<dbReference type="Pfam" id="PF00653">
    <property type="entry name" value="BIR"/>
    <property type="match status" value="1"/>
</dbReference>
<dbReference type="Pfam" id="PF01399">
    <property type="entry name" value="PCI"/>
    <property type="match status" value="1"/>
</dbReference>
<dbReference type="PANTHER" id="PTHR10855:SF1">
    <property type="entry name" value="26S PROTEASOME NON-ATPASE REGULATORY SUBUNIT 12"/>
    <property type="match status" value="1"/>
</dbReference>
<dbReference type="InterPro" id="IPR001370">
    <property type="entry name" value="BIR_rpt"/>
</dbReference>
<dbReference type="CDD" id="cd00022">
    <property type="entry name" value="BIR"/>
    <property type="match status" value="1"/>
</dbReference>
<accession>A0AAE1UNF3</accession>
<dbReference type="InterPro" id="IPR036390">
    <property type="entry name" value="WH_DNA-bd_sf"/>
</dbReference>
<dbReference type="Pfam" id="PF22241">
    <property type="entry name" value="PSMD12-CSN4_N"/>
    <property type="match status" value="1"/>
</dbReference>
<dbReference type="PROSITE" id="PS50250">
    <property type="entry name" value="PCI"/>
    <property type="match status" value="1"/>
</dbReference>
<dbReference type="PANTHER" id="PTHR10855">
    <property type="entry name" value="26S PROTEASOME NON-ATPASE REGULATORY SUBUNIT 12/COP9 SIGNALOSOME COMPLEX SUBUNIT 4"/>
    <property type="match status" value="1"/>
</dbReference>
<dbReference type="FunFam" id="1.10.10.10:FF:000070">
    <property type="entry name" value="26S proteasome non-ATPase regulatory subunit 12"/>
    <property type="match status" value="1"/>
</dbReference>
<sequence>MPQWRNWLARGTYTISTEQCRGCEFEPHLGQDENPILSHLKSSPRCEFLSGYDVGNHKLDKGPIEILQDFIEFKEFKAIKNKKVESVDYEKLLALANICEDEGIKNETISYIMKSEEQRLKSFEKWPLNYIKKEDLAQCGFYYTMNKDKVICAFCKVAAFHWEETDVPIKEHFKHNRNCPLLNDIDVGNIPIKKIKFKDLLKDYEDSVPIGLYVDSDIPPANYEEGKLNDALEILLSLEKQTRTIYVEVERARLTYKLSCLKEADGNIIEAANFLQELQVETFGTMDRREKIELLLEQIRLGLAKKDYIRTQIVAKKIQIKFFEDEAQQDLKLRFYNLMIELDKIEKNYLNACKHYRAVYDTPSIQSDPAKKFEVMKNIILFIILAPYNNEQSDLINRIALEKFLEEIPSYNELLKLFNTAELINWSVLEGRNQQILRVGTPECPATSVFDNSEKGNERWNDLKNRVVEHNIRIMAKYYKRLTVKRMAELLGLSIDETEEMLTNLVVNKTIWAKVNRLEGVVNFKATKPANEIKEAVDKMVLFKMGQTRNLYVGFGDTGTAIVFAGSLAALLYRVRVKGFGKDPVSIVLKLLLGNAEKPKTWLFFYLFIKAAKLKNNKDPEMSILKHSLNTQVFLKKILNNV</sequence>
<feature type="transmembrane region" description="Helical" evidence="4">
    <location>
        <begin position="551"/>
        <end position="573"/>
    </location>
</feature>
<evidence type="ECO:0000259" key="5">
    <source>
        <dbReference type="PROSITE" id="PS50250"/>
    </source>
</evidence>
<dbReference type="PROSITE" id="PS50143">
    <property type="entry name" value="BIR_REPEAT_2"/>
    <property type="match status" value="1"/>
</dbReference>
<dbReference type="InterPro" id="IPR000717">
    <property type="entry name" value="PCI_dom"/>
</dbReference>
<reference evidence="6" key="1">
    <citation type="submission" date="2023-12" db="EMBL/GenBank/DDBJ databases">
        <title>Genome assembly of Anisodus tanguticus.</title>
        <authorList>
            <person name="Wang Y.-J."/>
        </authorList>
    </citation>
    <scope>NUCLEOTIDE SEQUENCE</scope>
    <source>
        <strain evidence="6">KB-2021</strain>
        <tissue evidence="6">Leaf</tissue>
    </source>
</reference>
<comment type="similarity">
    <text evidence="1">Belongs to the proteasome subunit p55 family.</text>
</comment>
<protein>
    <recommendedName>
        <fullName evidence="5">PCI domain-containing protein</fullName>
    </recommendedName>
</protein>
<organism evidence="6 7">
    <name type="scientific">Anisodus tanguticus</name>
    <dbReference type="NCBI Taxonomy" id="243964"/>
    <lineage>
        <taxon>Eukaryota</taxon>
        <taxon>Viridiplantae</taxon>
        <taxon>Streptophyta</taxon>
        <taxon>Embryophyta</taxon>
        <taxon>Tracheophyta</taxon>
        <taxon>Spermatophyta</taxon>
        <taxon>Magnoliopsida</taxon>
        <taxon>eudicotyledons</taxon>
        <taxon>Gunneridae</taxon>
        <taxon>Pentapetalae</taxon>
        <taxon>asterids</taxon>
        <taxon>lamiids</taxon>
        <taxon>Solanales</taxon>
        <taxon>Solanaceae</taxon>
        <taxon>Solanoideae</taxon>
        <taxon>Hyoscyameae</taxon>
        <taxon>Anisodus</taxon>
    </lineage>
</organism>
<name>A0AAE1UNF3_9SOLA</name>
<keyword evidence="4" id="KW-1133">Transmembrane helix</keyword>
<gene>
    <name evidence="6" type="ORF">RND71_043291</name>
</gene>
<keyword evidence="2" id="KW-0647">Proteasome</keyword>
<dbReference type="SUPFAM" id="SSF46785">
    <property type="entry name" value="Winged helix' DNA-binding domain"/>
    <property type="match status" value="1"/>
</dbReference>
<dbReference type="GO" id="GO:0005634">
    <property type="term" value="C:nucleus"/>
    <property type="evidence" value="ECO:0007669"/>
    <property type="project" value="UniProtKB-ARBA"/>
</dbReference>
<evidence type="ECO:0000256" key="3">
    <source>
        <dbReference type="ARBA" id="ARBA00064920"/>
    </source>
</evidence>
<evidence type="ECO:0000256" key="2">
    <source>
        <dbReference type="ARBA" id="ARBA00022942"/>
    </source>
</evidence>
<comment type="caution">
    <text evidence="6">The sequence shown here is derived from an EMBL/GenBank/DDBJ whole genome shotgun (WGS) entry which is preliminary data.</text>
</comment>
<evidence type="ECO:0000313" key="6">
    <source>
        <dbReference type="EMBL" id="KAK4337192.1"/>
    </source>
</evidence>
<dbReference type="InterPro" id="IPR036388">
    <property type="entry name" value="WH-like_DNA-bd_sf"/>
</dbReference>
<comment type="subunit">
    <text evidence="3">Component of the 19S regulatory particle (RP/PA700) lid subcomplex of the 26S proteasome. The 26S proteasome is composed of a core protease (CP), known as the 20S proteasome, capped at one or both ends by the 19S regulatory particle (RP/PA700). The RP/PA700 complex is composed of at least 17 different subunits in two subcomplexes, the base and the lid, which form the portions proximal and distal to the 20S proteolytic core, respectively.</text>
</comment>
<keyword evidence="7" id="KW-1185">Reference proteome</keyword>
<dbReference type="EMBL" id="JAVYJV010000048">
    <property type="protein sequence ID" value="KAK4337192.1"/>
    <property type="molecule type" value="Genomic_DNA"/>
</dbReference>
<dbReference type="Gene3D" id="1.10.10.10">
    <property type="entry name" value="Winged helix-like DNA-binding domain superfamily/Winged helix DNA-binding domain"/>
    <property type="match status" value="1"/>
</dbReference>
<evidence type="ECO:0000256" key="1">
    <source>
        <dbReference type="ARBA" id="ARBA00006397"/>
    </source>
</evidence>
<dbReference type="SMART" id="SM00088">
    <property type="entry name" value="PINT"/>
    <property type="match status" value="1"/>
</dbReference>
<feature type="domain" description="PCI" evidence="5">
    <location>
        <begin position="351"/>
        <end position="529"/>
    </location>
</feature>
<proteinExistence type="inferred from homology"/>
<dbReference type="GO" id="GO:0005737">
    <property type="term" value="C:cytoplasm"/>
    <property type="evidence" value="ECO:0007669"/>
    <property type="project" value="TreeGrafter"/>
</dbReference>
<dbReference type="InterPro" id="IPR054559">
    <property type="entry name" value="PSMD12-CSN4-like_N"/>
</dbReference>
<dbReference type="Proteomes" id="UP001291623">
    <property type="component" value="Unassembled WGS sequence"/>
</dbReference>
<keyword evidence="4" id="KW-0812">Transmembrane</keyword>
<dbReference type="GO" id="GO:0008541">
    <property type="term" value="C:proteasome regulatory particle, lid subcomplex"/>
    <property type="evidence" value="ECO:0007669"/>
    <property type="project" value="TreeGrafter"/>
</dbReference>
<evidence type="ECO:0000256" key="4">
    <source>
        <dbReference type="SAM" id="Phobius"/>
    </source>
</evidence>
<evidence type="ECO:0000313" key="7">
    <source>
        <dbReference type="Proteomes" id="UP001291623"/>
    </source>
</evidence>
<keyword evidence="4" id="KW-0472">Membrane</keyword>
<dbReference type="Gene3D" id="1.10.1170.10">
    <property type="entry name" value="Inhibitor Of Apoptosis Protein (2mihbC-IAP-1), Chain A"/>
    <property type="match status" value="1"/>
</dbReference>
<dbReference type="SUPFAM" id="SSF57924">
    <property type="entry name" value="Inhibitor of apoptosis (IAP) repeat"/>
    <property type="match status" value="1"/>
</dbReference>
<dbReference type="AlphaFoldDB" id="A0AAE1UNF3"/>
<dbReference type="SMART" id="SM00238">
    <property type="entry name" value="BIR"/>
    <property type="match status" value="1"/>
</dbReference>
<dbReference type="InterPro" id="IPR040134">
    <property type="entry name" value="PSMD12/CSN4"/>
</dbReference>